<reference evidence="1 2" key="1">
    <citation type="journal article" date="2018" name="Sci. Rep.">
        <title>Genomic signatures of local adaptation to the degree of environmental predictability in rotifers.</title>
        <authorList>
            <person name="Franch-Gras L."/>
            <person name="Hahn C."/>
            <person name="Garcia-Roger E.M."/>
            <person name="Carmona M.J."/>
            <person name="Serra M."/>
            <person name="Gomez A."/>
        </authorList>
    </citation>
    <scope>NUCLEOTIDE SEQUENCE [LARGE SCALE GENOMIC DNA]</scope>
    <source>
        <strain evidence="1">HYR1</strain>
    </source>
</reference>
<evidence type="ECO:0000313" key="1">
    <source>
        <dbReference type="EMBL" id="RNA27842.1"/>
    </source>
</evidence>
<gene>
    <name evidence="1" type="ORF">BpHYR1_049945</name>
</gene>
<evidence type="ECO:0000313" key="2">
    <source>
        <dbReference type="Proteomes" id="UP000276133"/>
    </source>
</evidence>
<name>A0A3M7RWH3_BRAPC</name>
<accession>A0A3M7RWH3</accession>
<protein>
    <submittedName>
        <fullName evidence="1">Uncharacterized protein</fullName>
    </submittedName>
</protein>
<dbReference type="EMBL" id="REGN01002484">
    <property type="protein sequence ID" value="RNA27842.1"/>
    <property type="molecule type" value="Genomic_DNA"/>
</dbReference>
<proteinExistence type="predicted"/>
<dbReference type="AlphaFoldDB" id="A0A3M7RWH3"/>
<organism evidence="1 2">
    <name type="scientific">Brachionus plicatilis</name>
    <name type="common">Marine rotifer</name>
    <name type="synonym">Brachionus muelleri</name>
    <dbReference type="NCBI Taxonomy" id="10195"/>
    <lineage>
        <taxon>Eukaryota</taxon>
        <taxon>Metazoa</taxon>
        <taxon>Spiralia</taxon>
        <taxon>Gnathifera</taxon>
        <taxon>Rotifera</taxon>
        <taxon>Eurotatoria</taxon>
        <taxon>Monogononta</taxon>
        <taxon>Pseudotrocha</taxon>
        <taxon>Ploima</taxon>
        <taxon>Brachionidae</taxon>
        <taxon>Brachionus</taxon>
    </lineage>
</organism>
<sequence>MSSSNSLHSFAHKLFNQLNDEQRIITKRLGFPQFIFLNKYVFNGVNLPISINIKFDTTPKSYKN</sequence>
<keyword evidence="2" id="KW-1185">Reference proteome</keyword>
<dbReference type="Proteomes" id="UP000276133">
    <property type="component" value="Unassembled WGS sequence"/>
</dbReference>
<comment type="caution">
    <text evidence="1">The sequence shown here is derived from an EMBL/GenBank/DDBJ whole genome shotgun (WGS) entry which is preliminary data.</text>
</comment>